<dbReference type="InterPro" id="IPR038881">
    <property type="entry name" value="Yae1-like"/>
</dbReference>
<organism evidence="2 3">
    <name type="scientific">Papaver nudicaule</name>
    <name type="common">Iceland poppy</name>
    <dbReference type="NCBI Taxonomy" id="74823"/>
    <lineage>
        <taxon>Eukaryota</taxon>
        <taxon>Viridiplantae</taxon>
        <taxon>Streptophyta</taxon>
        <taxon>Embryophyta</taxon>
        <taxon>Tracheophyta</taxon>
        <taxon>Spermatophyta</taxon>
        <taxon>Magnoliopsida</taxon>
        <taxon>Ranunculales</taxon>
        <taxon>Papaveraceae</taxon>
        <taxon>Papaveroideae</taxon>
        <taxon>Papaver</taxon>
    </lineage>
</organism>
<dbReference type="Proteomes" id="UP001177140">
    <property type="component" value="Unassembled WGS sequence"/>
</dbReference>
<evidence type="ECO:0000313" key="3">
    <source>
        <dbReference type="Proteomes" id="UP001177140"/>
    </source>
</evidence>
<reference evidence="2" key="1">
    <citation type="submission" date="2022-03" db="EMBL/GenBank/DDBJ databases">
        <title>A functionally conserved STORR gene fusion in Papaver species that diverged 16.8 million years ago.</title>
        <authorList>
            <person name="Catania T."/>
        </authorList>
    </citation>
    <scope>NUCLEOTIDE SEQUENCE</scope>
    <source>
        <strain evidence="2">S-191538</strain>
    </source>
</reference>
<comment type="caution">
    <text evidence="2">The sequence shown here is derived from an EMBL/GenBank/DDBJ whole genome shotgun (WGS) entry which is preliminary data.</text>
</comment>
<dbReference type="PANTHER" id="PTHR18829">
    <property type="entry name" value="PROTEIN YAE1 HOMOLOG"/>
    <property type="match status" value="1"/>
</dbReference>
<evidence type="ECO:0000313" key="2">
    <source>
        <dbReference type="EMBL" id="MCL7043213.1"/>
    </source>
</evidence>
<feature type="region of interest" description="Disordered" evidence="1">
    <location>
        <begin position="128"/>
        <end position="157"/>
    </location>
</feature>
<dbReference type="AlphaFoldDB" id="A0AA42AWN4"/>
<name>A0AA42AWN4_PAPNU</name>
<dbReference type="PANTHER" id="PTHR18829:SF0">
    <property type="entry name" value="PROTEIN YAE1 HOMOLOG"/>
    <property type="match status" value="1"/>
</dbReference>
<protein>
    <recommendedName>
        <fullName evidence="4">Essential protein Yae1 N-terminal domain-containing protein</fullName>
    </recommendedName>
</protein>
<proteinExistence type="predicted"/>
<evidence type="ECO:0000256" key="1">
    <source>
        <dbReference type="SAM" id="MobiDB-lite"/>
    </source>
</evidence>
<accession>A0AA42AWN4</accession>
<evidence type="ECO:0008006" key="4">
    <source>
        <dbReference type="Google" id="ProtNLM"/>
    </source>
</evidence>
<gene>
    <name evidence="2" type="ORF">MKW94_019760</name>
</gene>
<keyword evidence="3" id="KW-1185">Reference proteome</keyword>
<dbReference type="EMBL" id="JAJJMA010244215">
    <property type="protein sequence ID" value="MCL7043213.1"/>
    <property type="molecule type" value="Genomic_DNA"/>
</dbReference>
<sequence>MMDNGSDFDDQWCDDEYSSEASEFDREGKIRHNQLHTIGYHEGREKGQKDAAQEGFVSGFKESVSAGYKWGLVGGVSSALACLPDGLKEKLVESVEARDKFQTLYTSIKSISKEDALGLYRGEILHNQSKGDSKAAEETSSSETLPSDPISRSSRLQGYSEELESLLQSSTIQVHSAVE</sequence>